<dbReference type="Gene3D" id="2.20.28.30">
    <property type="entry name" value="RNA polymerase ii, chain L"/>
    <property type="match status" value="1"/>
</dbReference>
<organism evidence="1 2">
    <name type="scientific">Stomatobaculum longum</name>
    <dbReference type="NCBI Taxonomy" id="796942"/>
    <lineage>
        <taxon>Bacteria</taxon>
        <taxon>Bacillati</taxon>
        <taxon>Bacillota</taxon>
        <taxon>Clostridia</taxon>
        <taxon>Lachnospirales</taxon>
        <taxon>Lachnospiraceae</taxon>
        <taxon>Stomatobaculum</taxon>
    </lineage>
</organism>
<dbReference type="InterPro" id="IPR029040">
    <property type="entry name" value="RPABC4/Spt4"/>
</dbReference>
<dbReference type="EMBL" id="AGEL01000008">
    <property type="protein sequence ID" value="EHO16316.1"/>
    <property type="molecule type" value="Genomic_DNA"/>
</dbReference>
<gene>
    <name evidence="1" type="ORF">HMPREF9623_01490</name>
</gene>
<protein>
    <submittedName>
        <fullName evidence="1">Uncharacterized protein</fullName>
    </submittedName>
</protein>
<proteinExistence type="predicted"/>
<comment type="caution">
    <text evidence="1">The sequence shown here is derived from an EMBL/GenBank/DDBJ whole genome shotgun (WGS) entry which is preliminary data.</text>
</comment>
<dbReference type="RefSeq" id="WP_009533322.1">
    <property type="nucleotide sequence ID" value="NZ_JH590863.1"/>
</dbReference>
<evidence type="ECO:0000313" key="1">
    <source>
        <dbReference type="EMBL" id="EHO16316.1"/>
    </source>
</evidence>
<dbReference type="Proteomes" id="UP000018466">
    <property type="component" value="Unassembled WGS sequence"/>
</dbReference>
<reference evidence="1 2" key="1">
    <citation type="submission" date="2011-10" db="EMBL/GenBank/DDBJ databases">
        <title>The Genome Sequence of Lachnospiraceae bacterium ACC2.</title>
        <authorList>
            <consortium name="The Broad Institute Genome Sequencing Platform"/>
            <person name="Earl A."/>
            <person name="Ward D."/>
            <person name="Feldgarden M."/>
            <person name="Gevers D."/>
            <person name="Sizova M."/>
            <person name="Hazen A."/>
            <person name="Epstein S."/>
            <person name="Young S.K."/>
            <person name="Zeng Q."/>
            <person name="Gargeya S."/>
            <person name="Fitzgerald M."/>
            <person name="Haas B."/>
            <person name="Abouelleil A."/>
            <person name="Alvarado L."/>
            <person name="Arachchi H.M."/>
            <person name="Berlin A."/>
            <person name="Brown A."/>
            <person name="Chapman S.B."/>
            <person name="Chen Z."/>
            <person name="Dunbar C."/>
            <person name="Freedman E."/>
            <person name="Gearin G."/>
            <person name="Goldberg J."/>
            <person name="Griggs A."/>
            <person name="Gujja S."/>
            <person name="Heiman D."/>
            <person name="Howarth C."/>
            <person name="Larson L."/>
            <person name="Lui A."/>
            <person name="MacDonald P.J.P."/>
            <person name="Montmayeur A."/>
            <person name="Murphy C."/>
            <person name="Neiman D."/>
            <person name="Pearson M."/>
            <person name="Priest M."/>
            <person name="Roberts A."/>
            <person name="Saif S."/>
            <person name="Shea T."/>
            <person name="Shenoy N."/>
            <person name="Sisk P."/>
            <person name="Stolte C."/>
            <person name="Sykes S."/>
            <person name="Wortman J."/>
            <person name="Nusbaum C."/>
            <person name="Birren B."/>
        </authorList>
    </citation>
    <scope>NUCLEOTIDE SEQUENCE [LARGE SCALE GENOMIC DNA]</scope>
    <source>
        <strain evidence="1 2">ACC2</strain>
    </source>
</reference>
<dbReference type="AlphaFoldDB" id="A0AA36Y473"/>
<evidence type="ECO:0000313" key="2">
    <source>
        <dbReference type="Proteomes" id="UP000018466"/>
    </source>
</evidence>
<dbReference type="SUPFAM" id="SSF63393">
    <property type="entry name" value="RNA polymerase subunits"/>
    <property type="match status" value="1"/>
</dbReference>
<sequence length="289" mass="32961">MIQYICKQCGAQLELGSVGGFRCSYCGARAFLSDAELKGNTEFRKKLLSYYKAKADAKEQDYSGDTLWEENGSVSYRMQNGKTLTLSYMDRYSYPELVCYLCRETVVYVFDREEGANAFLRGLSKLAFPAADVKLVRCFPQLKSKLYLDEGKLGLVYTRKPYFYPAEVFAPFASEHLAWVISRMENICCALEYSELEHGNITAASLFINPITHEGMLFGDWRDVKKKESSRDLRDLREAAKSVAEDLHHPRELETFLQSEPAADAYADFAAWDKVIEDGYGGHRFTKMD</sequence>
<accession>A0AA36Y473</accession>
<dbReference type="GeneID" id="86941229"/>
<name>A0AA36Y473_9FIRM</name>
<keyword evidence="2" id="KW-1185">Reference proteome</keyword>